<proteinExistence type="predicted"/>
<sequence length="127" mass="15040">MNSRNLFIFTLLIIIATYLFIFGQDKTIELIKNEYLFVLALIPITLLLLYFKIKLKGKELIDFNKNSAISLKSTIMFFLIFQVIDYISEDGFIGMISLWFLYWVMGLIAYLLMETINYYKNYKARSI</sequence>
<dbReference type="EMBL" id="CP019070">
    <property type="protein sequence ID" value="APW66019.1"/>
    <property type="molecule type" value="Genomic_DNA"/>
</dbReference>
<feature type="transmembrane region" description="Helical" evidence="1">
    <location>
        <begin position="93"/>
        <end position="113"/>
    </location>
</feature>
<keyword evidence="1" id="KW-0472">Membrane</keyword>
<keyword evidence="1" id="KW-1133">Transmembrane helix</keyword>
<organism evidence="2 3">
    <name type="scientific">Poseidonibacter parvus</name>
    <dbReference type="NCBI Taxonomy" id="1850254"/>
    <lineage>
        <taxon>Bacteria</taxon>
        <taxon>Pseudomonadati</taxon>
        <taxon>Campylobacterota</taxon>
        <taxon>Epsilonproteobacteria</taxon>
        <taxon>Campylobacterales</taxon>
        <taxon>Arcobacteraceae</taxon>
        <taxon>Poseidonibacter</taxon>
    </lineage>
</organism>
<dbReference type="RefSeq" id="WP_076087303.1">
    <property type="nucleotide sequence ID" value="NZ_CP019070.1"/>
</dbReference>
<dbReference type="OrthoDB" id="5344142at2"/>
<evidence type="ECO:0000313" key="3">
    <source>
        <dbReference type="Proteomes" id="UP000186074"/>
    </source>
</evidence>
<reference evidence="2 3" key="1">
    <citation type="submission" date="2017-01" db="EMBL/GenBank/DDBJ databases">
        <title>Genome sequencing of Arcobacter sp. LPB0137.</title>
        <authorList>
            <person name="Lee G.-W."/>
            <person name="Yi H."/>
        </authorList>
    </citation>
    <scope>NUCLEOTIDE SEQUENCE [LARGE SCALE GENOMIC DNA]</scope>
    <source>
        <strain evidence="2 3">LPB0137</strain>
    </source>
</reference>
<protein>
    <submittedName>
        <fullName evidence="2">Uncharacterized protein</fullName>
    </submittedName>
</protein>
<gene>
    <name evidence="2" type="ORF">LPB137_09215</name>
</gene>
<dbReference type="KEGG" id="alp:LPB137_09215"/>
<feature type="transmembrane region" description="Helical" evidence="1">
    <location>
        <begin position="67"/>
        <end position="87"/>
    </location>
</feature>
<evidence type="ECO:0000256" key="1">
    <source>
        <dbReference type="SAM" id="Phobius"/>
    </source>
</evidence>
<name>A0A1P8KNC6_9BACT</name>
<dbReference type="Proteomes" id="UP000186074">
    <property type="component" value="Chromosome"/>
</dbReference>
<dbReference type="AlphaFoldDB" id="A0A1P8KNC6"/>
<evidence type="ECO:0000313" key="2">
    <source>
        <dbReference type="EMBL" id="APW66019.1"/>
    </source>
</evidence>
<feature type="transmembrane region" description="Helical" evidence="1">
    <location>
        <begin position="35"/>
        <end position="55"/>
    </location>
</feature>
<accession>A0A1P8KNC6</accession>
<feature type="transmembrane region" description="Helical" evidence="1">
    <location>
        <begin position="7"/>
        <end position="23"/>
    </location>
</feature>
<keyword evidence="3" id="KW-1185">Reference proteome</keyword>
<keyword evidence="1" id="KW-0812">Transmembrane</keyword>